<dbReference type="SUPFAM" id="SSF89392">
    <property type="entry name" value="Prokaryotic lipoproteins and lipoprotein localization factors"/>
    <property type="match status" value="1"/>
</dbReference>
<keyword evidence="3 5" id="KW-0732">Signal</keyword>
<evidence type="ECO:0000256" key="5">
    <source>
        <dbReference type="SAM" id="SignalP"/>
    </source>
</evidence>
<gene>
    <name evidence="6" type="ORF">WG929_16325</name>
</gene>
<dbReference type="Proteomes" id="UP001620597">
    <property type="component" value="Unassembled WGS sequence"/>
</dbReference>
<sequence length="199" mass="21646">MIRSPRMLACLVLLGAIATSHSQAQSLSQADLARILTPTDELQGQFEQDKYLTILPRPLHSSGQFHYQRQQGLEWIIEQPIASKVMISEHGISQTQGGEVVWQSDANSAQTATVANLLAAIFAADLATLQATFAITGTQVSETNGWDLQLTPKSDVLMSFFSRIDMTGTTHLQGLTLHEPKGDRTEIRLEVSGDASAAE</sequence>
<name>A0ABW8NLX3_9GAMM</name>
<evidence type="ECO:0000313" key="7">
    <source>
        <dbReference type="Proteomes" id="UP001620597"/>
    </source>
</evidence>
<dbReference type="RefSeq" id="WP_416206952.1">
    <property type="nucleotide sequence ID" value="NZ_JBBKTX010000022.1"/>
</dbReference>
<keyword evidence="2" id="KW-0813">Transport</keyword>
<dbReference type="CDD" id="cd16325">
    <property type="entry name" value="LolA"/>
    <property type="match status" value="1"/>
</dbReference>
<protein>
    <submittedName>
        <fullName evidence="6">Outer membrane lipoprotein carrier protein LolA</fullName>
    </submittedName>
</protein>
<dbReference type="Pfam" id="PF03548">
    <property type="entry name" value="LolA"/>
    <property type="match status" value="1"/>
</dbReference>
<accession>A0ABW8NLX3</accession>
<dbReference type="InterPro" id="IPR029046">
    <property type="entry name" value="LolA/LolB/LppX"/>
</dbReference>
<dbReference type="EMBL" id="JBBKTX010000022">
    <property type="protein sequence ID" value="MFK4753980.1"/>
    <property type="molecule type" value="Genomic_DNA"/>
</dbReference>
<proteinExistence type="predicted"/>
<comment type="subunit">
    <text evidence="1">Monomer.</text>
</comment>
<dbReference type="InterPro" id="IPR004564">
    <property type="entry name" value="OM_lipoprot_carrier_LolA-like"/>
</dbReference>
<feature type="chain" id="PRO_5047424751" evidence="5">
    <location>
        <begin position="25"/>
        <end position="199"/>
    </location>
</feature>
<dbReference type="Gene3D" id="2.50.20.10">
    <property type="entry name" value="Lipoprotein localisation LolA/LolB/LppX"/>
    <property type="match status" value="1"/>
</dbReference>
<organism evidence="6 7">
    <name type="scientific">Oceanobacter antarcticus</name>
    <dbReference type="NCBI Taxonomy" id="3133425"/>
    <lineage>
        <taxon>Bacteria</taxon>
        <taxon>Pseudomonadati</taxon>
        <taxon>Pseudomonadota</taxon>
        <taxon>Gammaproteobacteria</taxon>
        <taxon>Oceanospirillales</taxon>
        <taxon>Oceanospirillaceae</taxon>
        <taxon>Oceanobacter</taxon>
    </lineage>
</organism>
<evidence type="ECO:0000256" key="4">
    <source>
        <dbReference type="ARBA" id="ARBA00022927"/>
    </source>
</evidence>
<evidence type="ECO:0000256" key="1">
    <source>
        <dbReference type="ARBA" id="ARBA00011245"/>
    </source>
</evidence>
<keyword evidence="6" id="KW-0449">Lipoprotein</keyword>
<evidence type="ECO:0000313" key="6">
    <source>
        <dbReference type="EMBL" id="MFK4753980.1"/>
    </source>
</evidence>
<feature type="signal peptide" evidence="5">
    <location>
        <begin position="1"/>
        <end position="24"/>
    </location>
</feature>
<keyword evidence="7" id="KW-1185">Reference proteome</keyword>
<evidence type="ECO:0000256" key="2">
    <source>
        <dbReference type="ARBA" id="ARBA00022448"/>
    </source>
</evidence>
<comment type="caution">
    <text evidence="6">The sequence shown here is derived from an EMBL/GenBank/DDBJ whole genome shotgun (WGS) entry which is preliminary data.</text>
</comment>
<reference evidence="6 7" key="1">
    <citation type="submission" date="2024-03" db="EMBL/GenBank/DDBJ databases">
        <title>High-quality draft genome sequence of Oceanobacter sp. wDCs-4.</title>
        <authorList>
            <person name="Dong C."/>
        </authorList>
    </citation>
    <scope>NUCLEOTIDE SEQUENCE [LARGE SCALE GENOMIC DNA]</scope>
    <source>
        <strain evidence="7">wDCs-4</strain>
    </source>
</reference>
<keyword evidence="4" id="KW-0653">Protein transport</keyword>
<evidence type="ECO:0000256" key="3">
    <source>
        <dbReference type="ARBA" id="ARBA00022729"/>
    </source>
</evidence>